<keyword evidence="11" id="KW-1185">Reference proteome</keyword>
<dbReference type="InterPro" id="IPR035906">
    <property type="entry name" value="MetI-like_sf"/>
</dbReference>
<sequence length="289" mass="30624">MTHAASRAWQGPSLAGPASLVVLAIIVLPMLVLLQGSFEASSAQSVIQQGLTLANYQRFFTDPYYLDIFFVTVKVAALCTVLALVLGFPVAYFLARTQSRHKSLLIILVVFPLLVGNVVRAAGWMIILGHAGAINSLLGWLGLADEPLKLLYTPAAVVVGTTGIVLPYLILTLQSVLEGIDFSVEEAARNLGANPIVTFLRVTLPIATPGVAAGTVLVFILCMNAYATPVLLGGTGITMMAPALYDQITKAADWPFGSAMALILVVSTLVMALISHSLINRKYAKTMAA</sequence>
<dbReference type="GO" id="GO:0055085">
    <property type="term" value="P:transmembrane transport"/>
    <property type="evidence" value="ECO:0007669"/>
    <property type="project" value="InterPro"/>
</dbReference>
<dbReference type="EMBL" id="SMBX01000002">
    <property type="protein sequence ID" value="TCV01514.1"/>
    <property type="molecule type" value="Genomic_DNA"/>
</dbReference>
<dbReference type="SUPFAM" id="SSF161098">
    <property type="entry name" value="MetI-like"/>
    <property type="match status" value="1"/>
</dbReference>
<dbReference type="Pfam" id="PF00528">
    <property type="entry name" value="BPD_transp_1"/>
    <property type="match status" value="1"/>
</dbReference>
<feature type="transmembrane region" description="Helical" evidence="8">
    <location>
        <begin position="151"/>
        <end position="171"/>
    </location>
</feature>
<organism evidence="10 11">
    <name type="scientific">Paracandidimonas soli</name>
    <dbReference type="NCBI Taxonomy" id="1917182"/>
    <lineage>
        <taxon>Bacteria</taxon>
        <taxon>Pseudomonadati</taxon>
        <taxon>Pseudomonadota</taxon>
        <taxon>Betaproteobacteria</taxon>
        <taxon>Burkholderiales</taxon>
        <taxon>Alcaligenaceae</taxon>
        <taxon>Paracandidimonas</taxon>
    </lineage>
</organism>
<evidence type="ECO:0000313" key="11">
    <source>
        <dbReference type="Proteomes" id="UP000294692"/>
    </source>
</evidence>
<dbReference type="InterPro" id="IPR000515">
    <property type="entry name" value="MetI-like"/>
</dbReference>
<dbReference type="PANTHER" id="PTHR42929">
    <property type="entry name" value="INNER MEMBRANE ABC TRANSPORTER PERMEASE PROTEIN YDCU-RELATED-RELATED"/>
    <property type="match status" value="1"/>
</dbReference>
<gene>
    <name evidence="10" type="ORF">EV686_102226</name>
</gene>
<feature type="domain" description="ABC transmembrane type-1" evidence="9">
    <location>
        <begin position="69"/>
        <end position="275"/>
    </location>
</feature>
<proteinExistence type="inferred from homology"/>
<dbReference type="OrthoDB" id="9156191at2"/>
<comment type="caution">
    <text evidence="10">The sequence shown here is derived from an EMBL/GenBank/DDBJ whole genome shotgun (WGS) entry which is preliminary data.</text>
</comment>
<feature type="transmembrane region" description="Helical" evidence="8">
    <location>
        <begin position="104"/>
        <end position="131"/>
    </location>
</feature>
<evidence type="ECO:0000256" key="3">
    <source>
        <dbReference type="ARBA" id="ARBA00022448"/>
    </source>
</evidence>
<evidence type="ECO:0000256" key="5">
    <source>
        <dbReference type="ARBA" id="ARBA00022692"/>
    </source>
</evidence>
<comment type="subcellular location">
    <subcellularLocation>
        <location evidence="1 8">Cell membrane</location>
        <topology evidence="1 8">Multi-pass membrane protein</topology>
    </subcellularLocation>
</comment>
<keyword evidence="3 8" id="KW-0813">Transport</keyword>
<dbReference type="PROSITE" id="PS50928">
    <property type="entry name" value="ABC_TM1"/>
    <property type="match status" value="1"/>
</dbReference>
<keyword evidence="5 8" id="KW-0812">Transmembrane</keyword>
<comment type="similarity">
    <text evidence="2">Belongs to the binding-protein-dependent transport system permease family. CysTW subfamily.</text>
</comment>
<evidence type="ECO:0000313" key="10">
    <source>
        <dbReference type="EMBL" id="TCV01514.1"/>
    </source>
</evidence>
<evidence type="ECO:0000259" key="9">
    <source>
        <dbReference type="PROSITE" id="PS50928"/>
    </source>
</evidence>
<keyword evidence="7 8" id="KW-0472">Membrane</keyword>
<feature type="transmembrane region" description="Helical" evidence="8">
    <location>
        <begin position="12"/>
        <end position="34"/>
    </location>
</feature>
<keyword evidence="4" id="KW-1003">Cell membrane</keyword>
<feature type="transmembrane region" description="Helical" evidence="8">
    <location>
        <begin position="254"/>
        <end position="279"/>
    </location>
</feature>
<dbReference type="RefSeq" id="WP_132474097.1">
    <property type="nucleotide sequence ID" value="NZ_JBEBWM010000036.1"/>
</dbReference>
<name>A0A4R3VCZ2_9BURK</name>
<evidence type="ECO:0000256" key="4">
    <source>
        <dbReference type="ARBA" id="ARBA00022475"/>
    </source>
</evidence>
<dbReference type="GO" id="GO:0005886">
    <property type="term" value="C:plasma membrane"/>
    <property type="evidence" value="ECO:0007669"/>
    <property type="project" value="UniProtKB-SubCell"/>
</dbReference>
<evidence type="ECO:0000256" key="6">
    <source>
        <dbReference type="ARBA" id="ARBA00022989"/>
    </source>
</evidence>
<reference evidence="10 11" key="1">
    <citation type="submission" date="2019-03" db="EMBL/GenBank/DDBJ databases">
        <title>Genomic Encyclopedia of Type Strains, Phase IV (KMG-IV): sequencing the most valuable type-strain genomes for metagenomic binning, comparative biology and taxonomic classification.</title>
        <authorList>
            <person name="Goeker M."/>
        </authorList>
    </citation>
    <scope>NUCLEOTIDE SEQUENCE [LARGE SCALE GENOMIC DNA]</scope>
    <source>
        <strain evidence="10 11">DSM 100048</strain>
    </source>
</reference>
<dbReference type="AlphaFoldDB" id="A0A4R3VCZ2"/>
<dbReference type="CDD" id="cd06261">
    <property type="entry name" value="TM_PBP2"/>
    <property type="match status" value="1"/>
</dbReference>
<evidence type="ECO:0000256" key="7">
    <source>
        <dbReference type="ARBA" id="ARBA00023136"/>
    </source>
</evidence>
<dbReference type="Gene3D" id="1.10.3720.10">
    <property type="entry name" value="MetI-like"/>
    <property type="match status" value="1"/>
</dbReference>
<feature type="transmembrane region" description="Helical" evidence="8">
    <location>
        <begin position="68"/>
        <end position="92"/>
    </location>
</feature>
<evidence type="ECO:0000256" key="8">
    <source>
        <dbReference type="RuleBase" id="RU363032"/>
    </source>
</evidence>
<dbReference type="PANTHER" id="PTHR42929:SF5">
    <property type="entry name" value="ABC TRANSPORTER PERMEASE PROTEIN"/>
    <property type="match status" value="1"/>
</dbReference>
<evidence type="ECO:0000256" key="1">
    <source>
        <dbReference type="ARBA" id="ARBA00004651"/>
    </source>
</evidence>
<dbReference type="Proteomes" id="UP000294692">
    <property type="component" value="Unassembled WGS sequence"/>
</dbReference>
<protein>
    <submittedName>
        <fullName evidence="10">Putative spermidine/putrescine transport system permease protein</fullName>
    </submittedName>
</protein>
<accession>A0A4R3VCZ2</accession>
<keyword evidence="6 8" id="KW-1133">Transmembrane helix</keyword>
<evidence type="ECO:0000256" key="2">
    <source>
        <dbReference type="ARBA" id="ARBA00007069"/>
    </source>
</evidence>